<dbReference type="PANTHER" id="PTHR30625">
    <property type="entry name" value="PROTEIN TOLQ"/>
    <property type="match status" value="1"/>
</dbReference>
<dbReference type="OrthoDB" id="4045at2"/>
<dbReference type="InterPro" id="IPR002898">
    <property type="entry name" value="MotA_ExbB_proton_chnl"/>
</dbReference>
<dbReference type="InterPro" id="IPR050790">
    <property type="entry name" value="ExbB/TolQ_transport"/>
</dbReference>
<evidence type="ECO:0000313" key="12">
    <source>
        <dbReference type="Proteomes" id="UP000245872"/>
    </source>
</evidence>
<dbReference type="KEGG" id="cher:DK880_01004"/>
<organism evidence="11 12">
    <name type="scientific">Candidatus Cardinium hertigii</name>
    <dbReference type="NCBI Taxonomy" id="247481"/>
    <lineage>
        <taxon>Bacteria</taxon>
        <taxon>Pseudomonadati</taxon>
        <taxon>Bacteroidota</taxon>
        <taxon>Cytophagia</taxon>
        <taxon>Cytophagales</taxon>
        <taxon>Amoebophilaceae</taxon>
        <taxon>Candidatus Cardinium</taxon>
    </lineage>
</organism>
<sequence length="204" mass="23037">MLSTTFLSLLLKGGWLMLPLMVLSLLSVYIMVERWLSYRTHLYHIKDFANEVEKQLNSNDLESVYQLCLPQYNMIQKVLYKGLEQRNLSSTNLALLLEGESNRQIALLEEKLSFLATISGVAPMIGFLGSVMGMVQAFMAIAQEQNQLSSQYFSNGIYEAMVTTIVGLIIGITAYVGYNFFVARVNHAAQKLNYLATLFLTKVR</sequence>
<keyword evidence="6 9" id="KW-1133">Transmembrane helix</keyword>
<feature type="domain" description="MotA/TolQ/ExbB proton channel" evidence="10">
    <location>
        <begin position="73"/>
        <end position="192"/>
    </location>
</feature>
<dbReference type="Proteomes" id="UP000245872">
    <property type="component" value="Chromosome"/>
</dbReference>
<comment type="subcellular location">
    <subcellularLocation>
        <location evidence="1">Cell membrane</location>
        <topology evidence="1">Multi-pass membrane protein</topology>
    </subcellularLocation>
    <subcellularLocation>
        <location evidence="8">Membrane</location>
        <topology evidence="8">Multi-pass membrane protein</topology>
    </subcellularLocation>
</comment>
<evidence type="ECO:0000256" key="7">
    <source>
        <dbReference type="ARBA" id="ARBA00023136"/>
    </source>
</evidence>
<keyword evidence="3" id="KW-1003">Cell membrane</keyword>
<dbReference type="GO" id="GO:0005886">
    <property type="term" value="C:plasma membrane"/>
    <property type="evidence" value="ECO:0007669"/>
    <property type="project" value="UniProtKB-SubCell"/>
</dbReference>
<dbReference type="PANTHER" id="PTHR30625:SF15">
    <property type="entry name" value="BIOPOLYMER TRANSPORT PROTEIN EXBB"/>
    <property type="match status" value="1"/>
</dbReference>
<evidence type="ECO:0000256" key="2">
    <source>
        <dbReference type="ARBA" id="ARBA00022448"/>
    </source>
</evidence>
<dbReference type="GO" id="GO:0017038">
    <property type="term" value="P:protein import"/>
    <property type="evidence" value="ECO:0007669"/>
    <property type="project" value="TreeGrafter"/>
</dbReference>
<dbReference type="EMBL" id="CP029619">
    <property type="protein sequence ID" value="AWN82301.1"/>
    <property type="molecule type" value="Genomic_DNA"/>
</dbReference>
<keyword evidence="5 8" id="KW-0653">Protein transport</keyword>
<evidence type="ECO:0000313" key="11">
    <source>
        <dbReference type="EMBL" id="AWN82301.1"/>
    </source>
</evidence>
<evidence type="ECO:0000256" key="1">
    <source>
        <dbReference type="ARBA" id="ARBA00004651"/>
    </source>
</evidence>
<evidence type="ECO:0000256" key="6">
    <source>
        <dbReference type="ARBA" id="ARBA00022989"/>
    </source>
</evidence>
<name>A0A2Z3LAF4_9BACT</name>
<dbReference type="AlphaFoldDB" id="A0A2Z3LAF4"/>
<proteinExistence type="inferred from homology"/>
<reference evidence="11 12" key="1">
    <citation type="submission" date="2018-05" db="EMBL/GenBank/DDBJ databases">
        <title>Candidatus Cardinium hertigii Genome Assembly.</title>
        <authorList>
            <person name="Showmaker K.C."/>
            <person name="Walden K.O."/>
            <person name="Fields C.J."/>
            <person name="Lambert K.N."/>
            <person name="Hudson M.E."/>
        </authorList>
    </citation>
    <scope>NUCLEOTIDE SEQUENCE [LARGE SCALE GENOMIC DNA]</scope>
    <source>
        <strain evidence="12">cHgTN10</strain>
    </source>
</reference>
<keyword evidence="4 9" id="KW-0812">Transmembrane</keyword>
<keyword evidence="12" id="KW-1185">Reference proteome</keyword>
<evidence type="ECO:0000256" key="5">
    <source>
        <dbReference type="ARBA" id="ARBA00022927"/>
    </source>
</evidence>
<evidence type="ECO:0000259" key="10">
    <source>
        <dbReference type="Pfam" id="PF01618"/>
    </source>
</evidence>
<feature type="transmembrane region" description="Helical" evidence="9">
    <location>
        <begin position="6"/>
        <end position="32"/>
    </location>
</feature>
<evidence type="ECO:0000256" key="9">
    <source>
        <dbReference type="SAM" id="Phobius"/>
    </source>
</evidence>
<dbReference type="Pfam" id="PF01618">
    <property type="entry name" value="MotA_ExbB"/>
    <property type="match status" value="1"/>
</dbReference>
<accession>A0A2Z3LAF4</accession>
<keyword evidence="2 8" id="KW-0813">Transport</keyword>
<evidence type="ECO:0000256" key="8">
    <source>
        <dbReference type="RuleBase" id="RU004057"/>
    </source>
</evidence>
<feature type="transmembrane region" description="Helical" evidence="9">
    <location>
        <begin position="161"/>
        <end position="181"/>
    </location>
</feature>
<protein>
    <submittedName>
        <fullName evidence="11">Protein TolQ</fullName>
    </submittedName>
</protein>
<keyword evidence="7 9" id="KW-0472">Membrane</keyword>
<dbReference type="RefSeq" id="WP_109997671.1">
    <property type="nucleotide sequence ID" value="NZ_CP029619.1"/>
</dbReference>
<comment type="similarity">
    <text evidence="8">Belongs to the exbB/tolQ family.</text>
</comment>
<feature type="transmembrane region" description="Helical" evidence="9">
    <location>
        <begin position="112"/>
        <end position="141"/>
    </location>
</feature>
<evidence type="ECO:0000256" key="4">
    <source>
        <dbReference type="ARBA" id="ARBA00022692"/>
    </source>
</evidence>
<gene>
    <name evidence="11" type="primary">tolQ</name>
    <name evidence="11" type="ORF">DK880_01004</name>
</gene>
<evidence type="ECO:0000256" key="3">
    <source>
        <dbReference type="ARBA" id="ARBA00022475"/>
    </source>
</evidence>